<dbReference type="EMBL" id="KZ305037">
    <property type="protein sequence ID" value="PIA42484.1"/>
    <property type="molecule type" value="Genomic_DNA"/>
</dbReference>
<gene>
    <name evidence="1" type="ORF">AQUCO_02000142v1</name>
</gene>
<dbReference type="Proteomes" id="UP000230069">
    <property type="component" value="Unassembled WGS sequence"/>
</dbReference>
<evidence type="ECO:0000313" key="1">
    <source>
        <dbReference type="EMBL" id="PIA42484.1"/>
    </source>
</evidence>
<evidence type="ECO:0000313" key="2">
    <source>
        <dbReference type="Proteomes" id="UP000230069"/>
    </source>
</evidence>
<sequence>MLFRTNKNQEIFVLKPLSIYILRDIIAKNIVLQVRSFHHVRSCKHEKSEGFLEMALKALFDKRNVVGHGLVLQTSTTSTIMEPSLHGLLGPLMHRIRYRRPQAAPLSHSPLLAATNMPPSGN</sequence>
<accession>A0A2G5DG80</accession>
<proteinExistence type="predicted"/>
<dbReference type="AlphaFoldDB" id="A0A2G5DG80"/>
<protein>
    <submittedName>
        <fullName evidence="1">Uncharacterized protein</fullName>
    </submittedName>
</protein>
<dbReference type="InParanoid" id="A0A2G5DG80"/>
<name>A0A2G5DG80_AQUCA</name>
<keyword evidence="2" id="KW-1185">Reference proteome</keyword>
<reference evidence="1 2" key="1">
    <citation type="submission" date="2017-09" db="EMBL/GenBank/DDBJ databases">
        <title>WGS assembly of Aquilegia coerulea Goldsmith.</title>
        <authorList>
            <person name="Hodges S."/>
            <person name="Kramer E."/>
            <person name="Nordborg M."/>
            <person name="Tomkins J."/>
            <person name="Borevitz J."/>
            <person name="Derieg N."/>
            <person name="Yan J."/>
            <person name="Mihaltcheva S."/>
            <person name="Hayes R.D."/>
            <person name="Rokhsar D."/>
        </authorList>
    </citation>
    <scope>NUCLEOTIDE SEQUENCE [LARGE SCALE GENOMIC DNA]</scope>
    <source>
        <strain evidence="2">cv. Goldsmith</strain>
    </source>
</reference>
<organism evidence="1 2">
    <name type="scientific">Aquilegia coerulea</name>
    <name type="common">Rocky mountain columbine</name>
    <dbReference type="NCBI Taxonomy" id="218851"/>
    <lineage>
        <taxon>Eukaryota</taxon>
        <taxon>Viridiplantae</taxon>
        <taxon>Streptophyta</taxon>
        <taxon>Embryophyta</taxon>
        <taxon>Tracheophyta</taxon>
        <taxon>Spermatophyta</taxon>
        <taxon>Magnoliopsida</taxon>
        <taxon>Ranunculales</taxon>
        <taxon>Ranunculaceae</taxon>
        <taxon>Thalictroideae</taxon>
        <taxon>Aquilegia</taxon>
    </lineage>
</organism>